<dbReference type="Proteomes" id="UP000032214">
    <property type="component" value="Unassembled WGS sequence"/>
</dbReference>
<dbReference type="SMART" id="SM00360">
    <property type="entry name" value="RRM"/>
    <property type="match status" value="1"/>
</dbReference>
<dbReference type="EMBL" id="ARQD01000001">
    <property type="protein sequence ID" value="KIX85541.1"/>
    <property type="molecule type" value="Genomic_DNA"/>
</dbReference>
<evidence type="ECO:0000256" key="1">
    <source>
        <dbReference type="ARBA" id="ARBA00022884"/>
    </source>
</evidence>
<dbReference type="GO" id="GO:0003723">
    <property type="term" value="F:RNA binding"/>
    <property type="evidence" value="ECO:0007669"/>
    <property type="project" value="UniProtKB-KW"/>
</dbReference>
<organism evidence="4 5">
    <name type="scientific">candidate division TM6 bacterium JCVI TM6SC1</name>
    <dbReference type="NCBI Taxonomy" id="1306947"/>
    <lineage>
        <taxon>Bacteria</taxon>
        <taxon>Candidatus Babelota</taxon>
        <taxon>Vermiphilus</taxon>
    </lineage>
</organism>
<dbReference type="PANTHER" id="PTHR48027">
    <property type="entry name" value="HETEROGENEOUS NUCLEAR RIBONUCLEOPROTEIN 87F-RELATED"/>
    <property type="match status" value="1"/>
</dbReference>
<protein>
    <recommendedName>
        <fullName evidence="3">RRM domain-containing protein</fullName>
    </recommendedName>
</protein>
<feature type="region of interest" description="Disordered" evidence="2">
    <location>
        <begin position="71"/>
        <end position="146"/>
    </location>
</feature>
<reference evidence="4 5" key="1">
    <citation type="journal article" date="2013" name="Proc. Natl. Acad. Sci. U.S.A.">
        <title>Candidate phylum TM6 genome recovered from a hospital sink biofilm provides genomic insights into this uncultivated phylum.</title>
        <authorList>
            <person name="McLean J.S."/>
            <person name="Lombardo M.J."/>
            <person name="Badger J.H."/>
            <person name="Edlund A."/>
            <person name="Novotny M."/>
            <person name="Yee-Greenbaum J."/>
            <person name="Vyahhi N."/>
            <person name="Hall A.P."/>
            <person name="Yang Y."/>
            <person name="Dupont C.L."/>
            <person name="Ziegler M.G."/>
            <person name="Chitsaz H."/>
            <person name="Allen A.E."/>
            <person name="Yooseph S."/>
            <person name="Tesler G."/>
            <person name="Pevzner P.A."/>
            <person name="Friedman R.M."/>
            <person name="Nealson K.H."/>
            <person name="Venter J.C."/>
            <person name="Lasken R.S."/>
        </authorList>
    </citation>
    <scope>NUCLEOTIDE SEQUENCE [LARGE SCALE GENOMIC DNA]</scope>
    <source>
        <strain evidence="4 5">TM6SC1</strain>
    </source>
</reference>
<dbReference type="Pfam" id="PF00076">
    <property type="entry name" value="RRM_1"/>
    <property type="match status" value="1"/>
</dbReference>
<dbReference type="InterPro" id="IPR012677">
    <property type="entry name" value="Nucleotide-bd_a/b_plait_sf"/>
</dbReference>
<gene>
    <name evidence="4" type="ORF">J120_01060</name>
</gene>
<proteinExistence type="predicted"/>
<dbReference type="PROSITE" id="PS50102">
    <property type="entry name" value="RRM"/>
    <property type="match status" value="1"/>
</dbReference>
<dbReference type="AlphaFoldDB" id="A0A0D2JER2"/>
<dbReference type="Gene3D" id="3.30.70.330">
    <property type="match status" value="1"/>
</dbReference>
<evidence type="ECO:0000313" key="5">
    <source>
        <dbReference type="Proteomes" id="UP000032214"/>
    </source>
</evidence>
<sequence>MINIYVGNLHPSVTEEQIKGLFEQFGNITSIKLIKDRFTNQSRGFAFVQMSTDDEAQDAIAGLNGAELEGRSLRINEARPQEQRPRREGGYSSGGPRSSNGGGFERRRPMGSGGSRFGGGSDRGGFGGGSDRGGFGNDRSGGGWGR</sequence>
<comment type="caution">
    <text evidence="4">The sequence shown here is derived from an EMBL/GenBank/DDBJ whole genome shotgun (WGS) entry which is preliminary data.</text>
</comment>
<dbReference type="eggNOG" id="COG0724">
    <property type="taxonomic scope" value="Bacteria"/>
</dbReference>
<dbReference type="SUPFAM" id="SSF54928">
    <property type="entry name" value="RNA-binding domain, RBD"/>
    <property type="match status" value="1"/>
</dbReference>
<keyword evidence="5" id="KW-1185">Reference proteome</keyword>
<feature type="compositionally biased region" description="Basic and acidic residues" evidence="2">
    <location>
        <begin position="71"/>
        <end position="89"/>
    </location>
</feature>
<evidence type="ECO:0000259" key="3">
    <source>
        <dbReference type="PROSITE" id="PS50102"/>
    </source>
</evidence>
<feature type="compositionally biased region" description="Gly residues" evidence="2">
    <location>
        <begin position="111"/>
        <end position="146"/>
    </location>
</feature>
<dbReference type="CDD" id="cd21608">
    <property type="entry name" value="RRM2_NsCP33_like"/>
    <property type="match status" value="1"/>
</dbReference>
<dbReference type="STRING" id="1306947.J120_01060"/>
<keyword evidence="1" id="KW-0694">RNA-binding</keyword>
<evidence type="ECO:0000313" key="4">
    <source>
        <dbReference type="EMBL" id="KIX85541.1"/>
    </source>
</evidence>
<dbReference type="InterPro" id="IPR048289">
    <property type="entry name" value="RRM2_NsCP33-like"/>
</dbReference>
<dbReference type="InterPro" id="IPR035979">
    <property type="entry name" value="RBD_domain_sf"/>
</dbReference>
<evidence type="ECO:0000256" key="2">
    <source>
        <dbReference type="SAM" id="MobiDB-lite"/>
    </source>
</evidence>
<feature type="domain" description="RRM" evidence="3">
    <location>
        <begin position="2"/>
        <end position="80"/>
    </location>
</feature>
<name>A0A0D2JER2_9BACT</name>
<dbReference type="InterPro" id="IPR052462">
    <property type="entry name" value="SLIRP/GR-RBP-like"/>
</dbReference>
<accession>A0A0D2JER2</accession>
<dbReference type="InterPro" id="IPR000504">
    <property type="entry name" value="RRM_dom"/>
</dbReference>